<dbReference type="InterPro" id="IPR036390">
    <property type="entry name" value="WH_DNA-bd_sf"/>
</dbReference>
<dbReference type="Gene3D" id="1.10.10.10">
    <property type="entry name" value="Winged helix-like DNA-binding domain superfamily/Winged helix DNA-binding domain"/>
    <property type="match status" value="1"/>
</dbReference>
<dbReference type="InterPro" id="IPR014036">
    <property type="entry name" value="DeoR-like_C"/>
</dbReference>
<dbReference type="Pfam" id="PF08220">
    <property type="entry name" value="HTH_DeoR"/>
    <property type="match status" value="1"/>
</dbReference>
<dbReference type="SMART" id="SM01134">
    <property type="entry name" value="DeoRC"/>
    <property type="match status" value="1"/>
</dbReference>
<dbReference type="InterPro" id="IPR037171">
    <property type="entry name" value="NagB/RpiA_transferase-like"/>
</dbReference>
<dbReference type="Proteomes" id="UP000606044">
    <property type="component" value="Unassembled WGS sequence"/>
</dbReference>
<dbReference type="Gene3D" id="3.40.50.1360">
    <property type="match status" value="1"/>
</dbReference>
<keyword evidence="2" id="KW-0804">Transcription</keyword>
<reference evidence="4" key="2">
    <citation type="submission" date="2020-09" db="EMBL/GenBank/DDBJ databases">
        <authorList>
            <person name="Sun Q."/>
            <person name="Sedlacek I."/>
        </authorList>
    </citation>
    <scope>NUCLEOTIDE SEQUENCE</scope>
    <source>
        <strain evidence="4">CCM 7897</strain>
    </source>
</reference>
<accession>A0A917FE28</accession>
<feature type="domain" description="HTH deoR-type" evidence="3">
    <location>
        <begin position="2"/>
        <end position="57"/>
    </location>
</feature>
<dbReference type="SMART" id="SM00420">
    <property type="entry name" value="HTH_DEOR"/>
    <property type="match status" value="1"/>
</dbReference>
<dbReference type="InterPro" id="IPR036388">
    <property type="entry name" value="WH-like_DNA-bd_sf"/>
</dbReference>
<dbReference type="PROSITE" id="PS51000">
    <property type="entry name" value="HTH_DEOR_2"/>
    <property type="match status" value="1"/>
</dbReference>
<evidence type="ECO:0000256" key="1">
    <source>
        <dbReference type="ARBA" id="ARBA00023015"/>
    </source>
</evidence>
<dbReference type="EMBL" id="BMCT01000004">
    <property type="protein sequence ID" value="GGF69068.1"/>
    <property type="molecule type" value="Genomic_DNA"/>
</dbReference>
<protein>
    <submittedName>
        <fullName evidence="4">DeoR family transcriptional regulator</fullName>
    </submittedName>
</protein>
<name>A0A917FE28_9HYPH</name>
<dbReference type="RefSeq" id="WP_188580134.1">
    <property type="nucleotide sequence ID" value="NZ_BMCT01000004.1"/>
</dbReference>
<dbReference type="AlphaFoldDB" id="A0A917FE28"/>
<comment type="caution">
    <text evidence="4">The sequence shown here is derived from an EMBL/GenBank/DDBJ whole genome shotgun (WGS) entry which is preliminary data.</text>
</comment>
<dbReference type="SUPFAM" id="SSF46785">
    <property type="entry name" value="Winged helix' DNA-binding domain"/>
    <property type="match status" value="1"/>
</dbReference>
<dbReference type="InterPro" id="IPR001034">
    <property type="entry name" value="DeoR_HTH"/>
</dbReference>
<dbReference type="InterPro" id="IPR050313">
    <property type="entry name" value="Carb_Metab_HTH_regulators"/>
</dbReference>
<sequence length="252" mass="27140">MRSKERRSHFLDALRAGEVDVTELSARFGVSPSTVRRDLQRLSKDNAVRRTYGGAILAERHHETTLAERKVAQGRQKQAIARAAAAMIQDGDSLILDAGSTIMALGPFLKGRTLRIVTNNVALLPFLAKEPGLDVTVLGGALRPTGMGTVGALAFDAMRRITADWLFTSADGVVAERGLCEASQDQVALKSLMMQQARQTVVLADATKIGRAEVSYWAPLPARWQIVTDTGVPEDEVAALKTAGGQVLIVRP</sequence>
<proteinExistence type="predicted"/>
<dbReference type="PANTHER" id="PTHR30363:SF44">
    <property type="entry name" value="AGA OPERON TRANSCRIPTIONAL REPRESSOR-RELATED"/>
    <property type="match status" value="1"/>
</dbReference>
<dbReference type="SUPFAM" id="SSF100950">
    <property type="entry name" value="NagB/RpiA/CoA transferase-like"/>
    <property type="match status" value="1"/>
</dbReference>
<evidence type="ECO:0000313" key="5">
    <source>
        <dbReference type="Proteomes" id="UP000606044"/>
    </source>
</evidence>
<keyword evidence="5" id="KW-1185">Reference proteome</keyword>
<evidence type="ECO:0000313" key="4">
    <source>
        <dbReference type="EMBL" id="GGF69068.1"/>
    </source>
</evidence>
<evidence type="ECO:0000259" key="3">
    <source>
        <dbReference type="PROSITE" id="PS51000"/>
    </source>
</evidence>
<evidence type="ECO:0000256" key="2">
    <source>
        <dbReference type="ARBA" id="ARBA00023163"/>
    </source>
</evidence>
<reference evidence="4" key="1">
    <citation type="journal article" date="2014" name="Int. J. Syst. Evol. Microbiol.">
        <title>Complete genome sequence of Corynebacterium casei LMG S-19264T (=DSM 44701T), isolated from a smear-ripened cheese.</title>
        <authorList>
            <consortium name="US DOE Joint Genome Institute (JGI-PGF)"/>
            <person name="Walter F."/>
            <person name="Albersmeier A."/>
            <person name="Kalinowski J."/>
            <person name="Ruckert C."/>
        </authorList>
    </citation>
    <scope>NUCLEOTIDE SEQUENCE</scope>
    <source>
        <strain evidence="4">CCM 7897</strain>
    </source>
</reference>
<organism evidence="4 5">
    <name type="scientific">Azorhizobium oxalatiphilum</name>
    <dbReference type="NCBI Taxonomy" id="980631"/>
    <lineage>
        <taxon>Bacteria</taxon>
        <taxon>Pseudomonadati</taxon>
        <taxon>Pseudomonadota</taxon>
        <taxon>Alphaproteobacteria</taxon>
        <taxon>Hyphomicrobiales</taxon>
        <taxon>Xanthobacteraceae</taxon>
        <taxon>Azorhizobium</taxon>
    </lineage>
</organism>
<dbReference type="GO" id="GO:0003700">
    <property type="term" value="F:DNA-binding transcription factor activity"/>
    <property type="evidence" value="ECO:0007669"/>
    <property type="project" value="InterPro"/>
</dbReference>
<keyword evidence="1" id="KW-0805">Transcription regulation</keyword>
<dbReference type="PANTHER" id="PTHR30363">
    <property type="entry name" value="HTH-TYPE TRANSCRIPTIONAL REGULATOR SRLR-RELATED"/>
    <property type="match status" value="1"/>
</dbReference>
<dbReference type="Pfam" id="PF00455">
    <property type="entry name" value="DeoRC"/>
    <property type="match status" value="1"/>
</dbReference>
<dbReference type="PRINTS" id="PR00037">
    <property type="entry name" value="HTHLACR"/>
</dbReference>
<gene>
    <name evidence="4" type="primary">fruR</name>
    <name evidence="4" type="ORF">GCM10007301_30940</name>
</gene>